<feature type="region of interest" description="G5" evidence="7">
    <location>
        <begin position="154"/>
        <end position="156"/>
    </location>
</feature>
<keyword evidence="10" id="KW-1185">Reference proteome</keyword>
<sequence>MDIISRCGYIAIIGKPNVGKSTLINALVDMKLSAVSRKMQTTRHRINAVLSLNNTQFIFVDTPGFQNKHHSLLNKIMNKTVFNVLSDVDVILHVVNACQWTQDDEKISNFIFQNNDIQKILVINKIDKLKNINILLPYIKNINPKYNYNSIIPISANKKYQLNTLLDNVSQLLPLRNFIFDESFITDKSERFLTSEIIKEKIFRLVGDELPYKCTVFIEKWQEVKNGIINIFACIIVERNSHKIILLGSKGQHIKKIASEARKDIEILLNKKIYLEVYIKVCKGWLDNKKLLHEFGYE</sequence>
<keyword evidence="6" id="KW-1003">Cell membrane</keyword>
<feature type="region of interest" description="G1" evidence="7">
    <location>
        <begin position="14"/>
        <end position="21"/>
    </location>
</feature>
<dbReference type="RefSeq" id="WP_108673957.1">
    <property type="nucleotide sequence ID" value="NZ_CP025628.1"/>
</dbReference>
<feature type="binding site" evidence="6">
    <location>
        <begin position="14"/>
        <end position="21"/>
    </location>
    <ligand>
        <name>GTP</name>
        <dbReference type="ChEBI" id="CHEBI:37565"/>
    </ligand>
</feature>
<dbReference type="InterPro" id="IPR009019">
    <property type="entry name" value="KH_sf_prok-type"/>
</dbReference>
<dbReference type="GO" id="GO:0005886">
    <property type="term" value="C:plasma membrane"/>
    <property type="evidence" value="ECO:0007669"/>
    <property type="project" value="UniProtKB-SubCell"/>
</dbReference>
<dbReference type="CDD" id="cd04163">
    <property type="entry name" value="Era"/>
    <property type="match status" value="1"/>
</dbReference>
<dbReference type="Gene3D" id="3.40.50.300">
    <property type="entry name" value="P-loop containing nucleotide triphosphate hydrolases"/>
    <property type="match status" value="1"/>
</dbReference>
<dbReference type="KEGG" id="kso:CKSOR_00438"/>
<dbReference type="OrthoDB" id="9805918at2"/>
<dbReference type="Gene3D" id="3.30.300.20">
    <property type="match status" value="1"/>
</dbReference>
<name>A0A3Q8EYA0_9PROT</name>
<dbReference type="InterPro" id="IPR006073">
    <property type="entry name" value="GTP-bd"/>
</dbReference>
<keyword evidence="5 6" id="KW-0342">GTP-binding</keyword>
<evidence type="ECO:0000313" key="9">
    <source>
        <dbReference type="EMBL" id="AWD32551.1"/>
    </source>
</evidence>
<comment type="subcellular location">
    <subcellularLocation>
        <location evidence="6">Cytoplasm</location>
    </subcellularLocation>
    <subcellularLocation>
        <location evidence="6">Cell membrane</location>
        <topology evidence="6">Peripheral membrane protein</topology>
    </subcellularLocation>
</comment>
<evidence type="ECO:0000256" key="2">
    <source>
        <dbReference type="ARBA" id="ARBA00020484"/>
    </source>
</evidence>
<dbReference type="CDD" id="cd22534">
    <property type="entry name" value="KH-II_Era"/>
    <property type="match status" value="1"/>
</dbReference>
<dbReference type="NCBIfam" id="NF000908">
    <property type="entry name" value="PRK00089.1"/>
    <property type="match status" value="1"/>
</dbReference>
<dbReference type="InterPro" id="IPR030388">
    <property type="entry name" value="G_ERA_dom"/>
</dbReference>
<dbReference type="InterPro" id="IPR004044">
    <property type="entry name" value="KH_dom_type_2"/>
</dbReference>
<keyword evidence="3 6" id="KW-0547">Nucleotide-binding</keyword>
<dbReference type="Pfam" id="PF01926">
    <property type="entry name" value="MMR_HSR1"/>
    <property type="match status" value="1"/>
</dbReference>
<dbReference type="GO" id="GO:0003924">
    <property type="term" value="F:GTPase activity"/>
    <property type="evidence" value="ECO:0007669"/>
    <property type="project" value="UniProtKB-UniRule"/>
</dbReference>
<feature type="binding site" evidence="6">
    <location>
        <begin position="61"/>
        <end position="65"/>
    </location>
    <ligand>
        <name>GTP</name>
        <dbReference type="ChEBI" id="CHEBI:37565"/>
    </ligand>
</feature>
<comment type="similarity">
    <text evidence="1 6 7">Belongs to the TRAFAC class TrmE-Era-EngA-EngB-Septin-like GTPase superfamily. Era GTPase family.</text>
</comment>
<protein>
    <recommendedName>
        <fullName evidence="2 6">GTPase Era</fullName>
    </recommendedName>
</protein>
<dbReference type="SUPFAM" id="SSF54814">
    <property type="entry name" value="Prokaryotic type KH domain (KH-domain type II)"/>
    <property type="match status" value="1"/>
</dbReference>
<feature type="region of interest" description="G2" evidence="7">
    <location>
        <begin position="40"/>
        <end position="44"/>
    </location>
</feature>
<dbReference type="Proteomes" id="UP000266796">
    <property type="component" value="Chromosome"/>
</dbReference>
<feature type="region of interest" description="G3" evidence="7">
    <location>
        <begin position="61"/>
        <end position="64"/>
    </location>
</feature>
<comment type="subunit">
    <text evidence="6">Monomer.</text>
</comment>
<evidence type="ECO:0000256" key="6">
    <source>
        <dbReference type="HAMAP-Rule" id="MF_00367"/>
    </source>
</evidence>
<organism evidence="9 10">
    <name type="scientific">Candidatus Kinetoplastidibacterium kentomonadis</name>
    <dbReference type="NCBI Taxonomy" id="1576550"/>
    <lineage>
        <taxon>Bacteria</taxon>
        <taxon>Pseudomonadati</taxon>
        <taxon>Pseudomonadota</taxon>
        <taxon>Betaproteobacteria</taxon>
        <taxon>Candidatus Kinetoplastidibacterium</taxon>
    </lineage>
</organism>
<dbReference type="SUPFAM" id="SSF52540">
    <property type="entry name" value="P-loop containing nucleoside triphosphate hydrolases"/>
    <property type="match status" value="1"/>
</dbReference>
<dbReference type="GO" id="GO:0043024">
    <property type="term" value="F:ribosomal small subunit binding"/>
    <property type="evidence" value="ECO:0007669"/>
    <property type="project" value="TreeGrafter"/>
</dbReference>
<evidence type="ECO:0000256" key="5">
    <source>
        <dbReference type="ARBA" id="ARBA00023134"/>
    </source>
</evidence>
<keyword evidence="6" id="KW-0690">Ribosome biogenesis</keyword>
<gene>
    <name evidence="6 9" type="primary">era</name>
    <name evidence="9" type="ORF">CKSOR_00438</name>
</gene>
<comment type="function">
    <text evidence="6">An essential GTPase that binds both GDP and GTP, with rapid nucleotide exchange. Plays a role in 16S rRNA processing and 30S ribosomal subunit biogenesis and possibly also in cell cycle regulation and energy metabolism.</text>
</comment>
<keyword evidence="4 6" id="KW-0694">RNA-binding</keyword>
<keyword evidence="6" id="KW-0699">rRNA-binding</keyword>
<evidence type="ECO:0000259" key="8">
    <source>
        <dbReference type="PROSITE" id="PS51713"/>
    </source>
</evidence>
<accession>A0A3Q8EYA0</accession>
<dbReference type="HAMAP" id="MF_00367">
    <property type="entry name" value="GTPase_Era"/>
    <property type="match status" value="1"/>
</dbReference>
<dbReference type="PROSITE" id="PS51713">
    <property type="entry name" value="G_ERA"/>
    <property type="match status" value="1"/>
</dbReference>
<dbReference type="GO" id="GO:0005829">
    <property type="term" value="C:cytosol"/>
    <property type="evidence" value="ECO:0007669"/>
    <property type="project" value="TreeGrafter"/>
</dbReference>
<feature type="binding site" evidence="6">
    <location>
        <begin position="124"/>
        <end position="127"/>
    </location>
    <ligand>
        <name>GTP</name>
        <dbReference type="ChEBI" id="CHEBI:37565"/>
    </ligand>
</feature>
<feature type="region of interest" description="G4" evidence="7">
    <location>
        <begin position="124"/>
        <end position="127"/>
    </location>
</feature>
<dbReference type="NCBIfam" id="TIGR00436">
    <property type="entry name" value="era"/>
    <property type="match status" value="1"/>
</dbReference>
<dbReference type="InterPro" id="IPR015946">
    <property type="entry name" value="KH_dom-like_a/b"/>
</dbReference>
<evidence type="ECO:0000256" key="3">
    <source>
        <dbReference type="ARBA" id="ARBA00022741"/>
    </source>
</evidence>
<dbReference type="PANTHER" id="PTHR42698:SF1">
    <property type="entry name" value="GTPASE ERA, MITOCHONDRIAL"/>
    <property type="match status" value="1"/>
</dbReference>
<reference evidence="9 10" key="1">
    <citation type="journal article" date="2018" name="Parasitology">
        <title>The reduced genome of Candidatus Kinetoplastibacterium sorsogonicusi, the endosymbiont of Kentomonas sorsogonicus (Trypanosomatidae): loss of the haem-synthesis pathway.</title>
        <authorList>
            <person name="Silva F.M."/>
            <person name="Kostygov A.Y."/>
            <person name="Spodareva V.V."/>
            <person name="Butenko A."/>
            <person name="Tossou R."/>
            <person name="Lukes J."/>
            <person name="Yurchenko V."/>
            <person name="Alves J.M.P."/>
        </authorList>
    </citation>
    <scope>NUCLEOTIDE SEQUENCE [LARGE SCALE GENOMIC DNA]</scope>
    <source>
        <strain evidence="9 10">MF-08</strain>
    </source>
</reference>
<dbReference type="GO" id="GO:0070181">
    <property type="term" value="F:small ribosomal subunit rRNA binding"/>
    <property type="evidence" value="ECO:0007669"/>
    <property type="project" value="UniProtKB-UniRule"/>
</dbReference>
<keyword evidence="6" id="KW-0472">Membrane</keyword>
<dbReference type="PRINTS" id="PR00326">
    <property type="entry name" value="GTP1OBG"/>
</dbReference>
<evidence type="ECO:0000256" key="1">
    <source>
        <dbReference type="ARBA" id="ARBA00007921"/>
    </source>
</evidence>
<keyword evidence="6" id="KW-0963">Cytoplasm</keyword>
<evidence type="ECO:0000256" key="7">
    <source>
        <dbReference type="PROSITE-ProRule" id="PRU01050"/>
    </source>
</evidence>
<dbReference type="PANTHER" id="PTHR42698">
    <property type="entry name" value="GTPASE ERA"/>
    <property type="match status" value="1"/>
</dbReference>
<evidence type="ECO:0000256" key="4">
    <source>
        <dbReference type="ARBA" id="ARBA00022884"/>
    </source>
</evidence>
<proteinExistence type="inferred from homology"/>
<feature type="domain" description="Era-type G" evidence="8">
    <location>
        <begin position="6"/>
        <end position="175"/>
    </location>
</feature>
<dbReference type="NCBIfam" id="TIGR00231">
    <property type="entry name" value="small_GTP"/>
    <property type="match status" value="1"/>
</dbReference>
<dbReference type="GO" id="GO:0005525">
    <property type="term" value="F:GTP binding"/>
    <property type="evidence" value="ECO:0007669"/>
    <property type="project" value="UniProtKB-UniRule"/>
</dbReference>
<dbReference type="InterPro" id="IPR005225">
    <property type="entry name" value="Small_GTP-bd"/>
</dbReference>
<dbReference type="InterPro" id="IPR027417">
    <property type="entry name" value="P-loop_NTPase"/>
</dbReference>
<dbReference type="GO" id="GO:0000028">
    <property type="term" value="P:ribosomal small subunit assembly"/>
    <property type="evidence" value="ECO:0007669"/>
    <property type="project" value="TreeGrafter"/>
</dbReference>
<dbReference type="EMBL" id="CP025628">
    <property type="protein sequence ID" value="AWD32551.1"/>
    <property type="molecule type" value="Genomic_DNA"/>
</dbReference>
<evidence type="ECO:0000313" key="10">
    <source>
        <dbReference type="Proteomes" id="UP000266796"/>
    </source>
</evidence>
<dbReference type="Pfam" id="PF07650">
    <property type="entry name" value="KH_2"/>
    <property type="match status" value="1"/>
</dbReference>
<dbReference type="InterPro" id="IPR005662">
    <property type="entry name" value="GTPase_Era-like"/>
</dbReference>
<dbReference type="AlphaFoldDB" id="A0A3Q8EYA0"/>